<name>A0A2T5PB57_9PSED</name>
<proteinExistence type="predicted"/>
<dbReference type="Gene3D" id="1.10.260.40">
    <property type="entry name" value="lambda repressor-like DNA-binding domains"/>
    <property type="match status" value="1"/>
</dbReference>
<organism evidence="2 3">
    <name type="scientific">Pseudomonas mangrovi</name>
    <dbReference type="NCBI Taxonomy" id="2161748"/>
    <lineage>
        <taxon>Bacteria</taxon>
        <taxon>Pseudomonadati</taxon>
        <taxon>Pseudomonadota</taxon>
        <taxon>Gammaproteobacteria</taxon>
        <taxon>Pseudomonadales</taxon>
        <taxon>Pseudomonadaceae</taxon>
        <taxon>Pseudomonas</taxon>
    </lineage>
</organism>
<dbReference type="InterPro" id="IPR039554">
    <property type="entry name" value="HigA2-like_HTH"/>
</dbReference>
<reference evidence="2 3" key="1">
    <citation type="submission" date="2018-04" db="EMBL/GenBank/DDBJ databases">
        <title>Pseudomonas sp. nov., isolated from mangrove soil.</title>
        <authorList>
            <person name="Chen C."/>
        </authorList>
    </citation>
    <scope>NUCLEOTIDE SEQUENCE [LARGE SCALE GENOMIC DNA]</scope>
    <source>
        <strain evidence="2 3">TC-11</strain>
    </source>
</reference>
<dbReference type="AlphaFoldDB" id="A0A2T5PB57"/>
<protein>
    <recommendedName>
        <fullName evidence="1">HigA2-like helix-turn-helix domain-containing protein</fullName>
    </recommendedName>
</protein>
<dbReference type="InterPro" id="IPR010982">
    <property type="entry name" value="Lambda_DNA-bd_dom_sf"/>
</dbReference>
<evidence type="ECO:0000259" key="1">
    <source>
        <dbReference type="Pfam" id="PF13744"/>
    </source>
</evidence>
<evidence type="ECO:0000313" key="2">
    <source>
        <dbReference type="EMBL" id="PTU74964.1"/>
    </source>
</evidence>
<dbReference type="Proteomes" id="UP000244064">
    <property type="component" value="Unassembled WGS sequence"/>
</dbReference>
<dbReference type="OrthoDB" id="129377at2"/>
<gene>
    <name evidence="2" type="ORF">DBO85_06785</name>
</gene>
<dbReference type="SUPFAM" id="SSF47413">
    <property type="entry name" value="lambda repressor-like DNA-binding domains"/>
    <property type="match status" value="1"/>
</dbReference>
<keyword evidence="3" id="KW-1185">Reference proteome</keyword>
<feature type="domain" description="HigA2-like helix-turn-helix" evidence="1">
    <location>
        <begin position="12"/>
        <end position="77"/>
    </location>
</feature>
<evidence type="ECO:0000313" key="3">
    <source>
        <dbReference type="Proteomes" id="UP000244064"/>
    </source>
</evidence>
<dbReference type="Pfam" id="PF13744">
    <property type="entry name" value="HTH_37"/>
    <property type="match status" value="1"/>
</dbReference>
<accession>A0A2T5PB57</accession>
<comment type="caution">
    <text evidence="2">The sequence shown here is derived from an EMBL/GenBank/DDBJ whole genome shotgun (WGS) entry which is preliminary data.</text>
</comment>
<dbReference type="EMBL" id="QASN01000013">
    <property type="protein sequence ID" value="PTU74964.1"/>
    <property type="molecule type" value="Genomic_DNA"/>
</dbReference>
<sequence length="87" mass="9456">MGMIEASSGNLYADLGHTDADTMQAKAQTVVAIHQAIEDQQLSLDSAARLTGISRDELLAILSGQFRDHTLSALGRMQMEIHQCTKK</sequence>
<dbReference type="GO" id="GO:0003677">
    <property type="term" value="F:DNA binding"/>
    <property type="evidence" value="ECO:0007669"/>
    <property type="project" value="InterPro"/>
</dbReference>
<dbReference type="RefSeq" id="WP_108106505.1">
    <property type="nucleotide sequence ID" value="NZ_QASN01000013.1"/>
</dbReference>